<dbReference type="EMBL" id="JYDR01000544">
    <property type="protein sequence ID" value="KRY64248.1"/>
    <property type="molecule type" value="Genomic_DNA"/>
</dbReference>
<comment type="caution">
    <text evidence="1">The sequence shown here is derived from an EMBL/GenBank/DDBJ whole genome shotgun (WGS) entry which is preliminary data.</text>
</comment>
<proteinExistence type="predicted"/>
<evidence type="ECO:0000313" key="3">
    <source>
        <dbReference type="Proteomes" id="UP000054632"/>
    </source>
</evidence>
<reference evidence="1 3" key="1">
    <citation type="submission" date="2015-01" db="EMBL/GenBank/DDBJ databases">
        <title>Evolution of Trichinella species and genotypes.</title>
        <authorList>
            <person name="Korhonen P.K."/>
            <person name="Edoardo P."/>
            <person name="Giuseppe L.R."/>
            <person name="Gasser R.B."/>
        </authorList>
    </citation>
    <scope>NUCLEOTIDE SEQUENCE [LARGE SCALE GENOMIC DNA]</scope>
    <source>
        <strain evidence="1">ISS13</strain>
    </source>
</reference>
<dbReference type="Proteomes" id="UP000054632">
    <property type="component" value="Unassembled WGS sequence"/>
</dbReference>
<sequence>MNAITHSENVSQCYHSARQKLVFSALDPSLAEDKF</sequence>
<dbReference type="EMBL" id="JYDR01000143">
    <property type="protein sequence ID" value="KRY67225.1"/>
    <property type="molecule type" value="Genomic_DNA"/>
</dbReference>
<gene>
    <name evidence="2" type="ORF">T4A_11405</name>
    <name evidence="1" type="ORF">T4A_6505</name>
</gene>
<protein>
    <submittedName>
        <fullName evidence="1">Uncharacterized protein</fullName>
    </submittedName>
</protein>
<dbReference type="AlphaFoldDB" id="A0A0V1DSG5"/>
<evidence type="ECO:0000313" key="1">
    <source>
        <dbReference type="EMBL" id="KRY64248.1"/>
    </source>
</evidence>
<name>A0A0V1DSG5_TRIPS</name>
<organism evidence="1 3">
    <name type="scientific">Trichinella pseudospiralis</name>
    <name type="common">Parasitic roundworm</name>
    <dbReference type="NCBI Taxonomy" id="6337"/>
    <lineage>
        <taxon>Eukaryota</taxon>
        <taxon>Metazoa</taxon>
        <taxon>Ecdysozoa</taxon>
        <taxon>Nematoda</taxon>
        <taxon>Enoplea</taxon>
        <taxon>Dorylaimia</taxon>
        <taxon>Trichinellida</taxon>
        <taxon>Trichinellidae</taxon>
        <taxon>Trichinella</taxon>
    </lineage>
</organism>
<evidence type="ECO:0000313" key="2">
    <source>
        <dbReference type="EMBL" id="KRY67225.1"/>
    </source>
</evidence>
<accession>A0A0V1DSG5</accession>